<dbReference type="Pfam" id="PF09334">
    <property type="entry name" value="tRNA-synt_1g"/>
    <property type="match status" value="1"/>
</dbReference>
<name>T1AXG9_9ZZZZ</name>
<feature type="domain" description="Methionyl-tRNA synthetase anticodon-binding" evidence="8">
    <location>
        <begin position="168"/>
        <end position="295"/>
    </location>
</feature>
<feature type="domain" description="Methionyl/Leucyl tRNA synthetase" evidence="7">
    <location>
        <begin position="1"/>
        <end position="143"/>
    </location>
</feature>
<dbReference type="Gene3D" id="1.10.730.10">
    <property type="entry name" value="Isoleucyl-tRNA Synthetase, Domain 1"/>
    <property type="match status" value="1"/>
</dbReference>
<dbReference type="InterPro" id="IPR033911">
    <property type="entry name" value="MetRS_core"/>
</dbReference>
<keyword evidence="2 9" id="KW-0436">Ligase</keyword>
<evidence type="ECO:0000256" key="4">
    <source>
        <dbReference type="ARBA" id="ARBA00022840"/>
    </source>
</evidence>
<dbReference type="Gene3D" id="3.40.50.620">
    <property type="entry name" value="HUPs"/>
    <property type="match status" value="1"/>
</dbReference>
<dbReference type="InterPro" id="IPR015413">
    <property type="entry name" value="Methionyl/Leucyl_tRNA_Synth"/>
</dbReference>
<dbReference type="GO" id="GO:0017101">
    <property type="term" value="C:aminoacyl-tRNA synthetase multienzyme complex"/>
    <property type="evidence" value="ECO:0007669"/>
    <property type="project" value="TreeGrafter"/>
</dbReference>
<keyword evidence="5" id="KW-0648">Protein biosynthesis</keyword>
<evidence type="ECO:0000256" key="3">
    <source>
        <dbReference type="ARBA" id="ARBA00022741"/>
    </source>
</evidence>
<keyword evidence="6 9" id="KW-0030">Aminoacyl-tRNA synthetase</keyword>
<reference evidence="9" key="2">
    <citation type="journal article" date="2014" name="ISME J.">
        <title>Microbial stratification in low pH oxic and suboxic macroscopic growths along an acid mine drainage.</title>
        <authorList>
            <person name="Mendez-Garcia C."/>
            <person name="Mesa V."/>
            <person name="Sprenger R.R."/>
            <person name="Richter M."/>
            <person name="Diez M.S."/>
            <person name="Solano J."/>
            <person name="Bargiela R."/>
            <person name="Golyshina O.V."/>
            <person name="Manteca A."/>
            <person name="Ramos J.L."/>
            <person name="Gallego J.R."/>
            <person name="Llorente I."/>
            <person name="Martins Dos Santos V.A."/>
            <person name="Jensen O.N."/>
            <person name="Pelaez A.I."/>
            <person name="Sanchez J."/>
            <person name="Ferrer M."/>
        </authorList>
    </citation>
    <scope>NUCLEOTIDE SEQUENCE</scope>
</reference>
<dbReference type="Pfam" id="PF19303">
    <property type="entry name" value="Anticodon_3"/>
    <property type="match status" value="1"/>
</dbReference>
<reference evidence="9" key="1">
    <citation type="submission" date="2013-08" db="EMBL/GenBank/DDBJ databases">
        <authorList>
            <person name="Mendez C."/>
            <person name="Richter M."/>
            <person name="Ferrer M."/>
            <person name="Sanchez J."/>
        </authorList>
    </citation>
    <scope>NUCLEOTIDE SEQUENCE</scope>
</reference>
<dbReference type="GO" id="GO:0006431">
    <property type="term" value="P:methionyl-tRNA aminoacylation"/>
    <property type="evidence" value="ECO:0007669"/>
    <property type="project" value="InterPro"/>
</dbReference>
<comment type="caution">
    <text evidence="9">The sequence shown here is derived from an EMBL/GenBank/DDBJ whole genome shotgun (WGS) entry which is preliminary data.</text>
</comment>
<evidence type="ECO:0000256" key="5">
    <source>
        <dbReference type="ARBA" id="ARBA00022917"/>
    </source>
</evidence>
<evidence type="ECO:0000256" key="1">
    <source>
        <dbReference type="ARBA" id="ARBA00012838"/>
    </source>
</evidence>
<dbReference type="EC" id="6.1.1.10" evidence="1"/>
<dbReference type="GO" id="GO:0004825">
    <property type="term" value="F:methionine-tRNA ligase activity"/>
    <property type="evidence" value="ECO:0007669"/>
    <property type="project" value="UniProtKB-EC"/>
</dbReference>
<dbReference type="PANTHER" id="PTHR45765:SF1">
    <property type="entry name" value="METHIONINE--TRNA LIGASE, CYTOPLASMIC"/>
    <property type="match status" value="1"/>
</dbReference>
<evidence type="ECO:0000256" key="6">
    <source>
        <dbReference type="ARBA" id="ARBA00023146"/>
    </source>
</evidence>
<proteinExistence type="predicted"/>
<dbReference type="InterPro" id="IPR041872">
    <property type="entry name" value="Anticodon_Met"/>
</dbReference>
<evidence type="ECO:0000256" key="2">
    <source>
        <dbReference type="ARBA" id="ARBA00022598"/>
    </source>
</evidence>
<dbReference type="GO" id="GO:0005524">
    <property type="term" value="F:ATP binding"/>
    <property type="evidence" value="ECO:0007669"/>
    <property type="project" value="UniProtKB-KW"/>
</dbReference>
<dbReference type="EMBL" id="AUZZ01006300">
    <property type="protein sequence ID" value="EQD46785.1"/>
    <property type="molecule type" value="Genomic_DNA"/>
</dbReference>
<protein>
    <recommendedName>
        <fullName evidence="1">methionine--tRNA ligase</fullName>
        <ecNumber evidence="1">6.1.1.10</ecNumber>
    </recommendedName>
</protein>
<evidence type="ECO:0000313" key="9">
    <source>
        <dbReference type="EMBL" id="EQD46785.1"/>
    </source>
</evidence>
<evidence type="ECO:0000259" key="8">
    <source>
        <dbReference type="Pfam" id="PF19303"/>
    </source>
</evidence>
<dbReference type="InterPro" id="IPR023458">
    <property type="entry name" value="Met-tRNA_ligase_1"/>
</dbReference>
<dbReference type="InterPro" id="IPR014729">
    <property type="entry name" value="Rossmann-like_a/b/a_fold"/>
</dbReference>
<gene>
    <name evidence="9" type="ORF">B2A_08736</name>
</gene>
<dbReference type="SUPFAM" id="SSF47323">
    <property type="entry name" value="Anticodon-binding domain of a subclass of class I aminoacyl-tRNA synthetases"/>
    <property type="match status" value="1"/>
</dbReference>
<dbReference type="InterPro" id="IPR009080">
    <property type="entry name" value="tRNAsynth_Ia_anticodon-bd"/>
</dbReference>
<organism evidence="9">
    <name type="scientific">mine drainage metagenome</name>
    <dbReference type="NCBI Taxonomy" id="410659"/>
    <lineage>
        <taxon>unclassified sequences</taxon>
        <taxon>metagenomes</taxon>
        <taxon>ecological metagenomes</taxon>
    </lineage>
</organism>
<keyword evidence="3" id="KW-0547">Nucleotide-binding</keyword>
<dbReference type="PRINTS" id="PR01041">
    <property type="entry name" value="TRNASYNTHMET"/>
</dbReference>
<evidence type="ECO:0000259" key="7">
    <source>
        <dbReference type="Pfam" id="PF09334"/>
    </source>
</evidence>
<accession>T1AXG9</accession>
<dbReference type="PANTHER" id="PTHR45765">
    <property type="entry name" value="METHIONINE--TRNA LIGASE"/>
    <property type="match status" value="1"/>
</dbReference>
<dbReference type="AlphaFoldDB" id="T1AXG9"/>
<sequence>MYVWFDAVIGYIGITKEYGEDIMRKYWNDNDTRIIQFMGKDNIEFHTVMFPAILIGSGAGYTLPYTIMASEYLTSKSVKFSKSQGVGLNIEAALSVLGADYWRFVLAYLYPETADTEFSIEVLKDIVNSSMNDKIGNFVNRVLVMAKNNAALLGGDGAHVSVGTIEGDDISNIIESYKSNFESLSIREALRDAIALAALGNEIMSGTEPWALAKAAASNDKAKSEFSNVVHKLLRIAFDLGVLLYPFTPGASSKILGYFDTEGIPSFDMLESNVNLNTEKRVDIVFSKITENEIGQLRKFEA</sequence>
<keyword evidence="4" id="KW-0067">ATP-binding</keyword>
<dbReference type="GO" id="GO:0005829">
    <property type="term" value="C:cytosol"/>
    <property type="evidence" value="ECO:0007669"/>
    <property type="project" value="TreeGrafter"/>
</dbReference>
<dbReference type="SUPFAM" id="SSF52374">
    <property type="entry name" value="Nucleotidylyl transferase"/>
    <property type="match status" value="1"/>
</dbReference>